<feature type="domain" description="Ketosynthase family 3 (KS3)" evidence="5">
    <location>
        <begin position="11"/>
        <end position="177"/>
    </location>
</feature>
<dbReference type="InterPro" id="IPR020841">
    <property type="entry name" value="PKS_Beta-ketoAc_synthase_dom"/>
</dbReference>
<dbReference type="PANTHER" id="PTHR43775:SF49">
    <property type="entry name" value="SYNTHASE, PUTATIVE (JCVI)-RELATED"/>
    <property type="match status" value="1"/>
</dbReference>
<evidence type="ECO:0000313" key="6">
    <source>
        <dbReference type="EMBL" id="KAE8135112.1"/>
    </source>
</evidence>
<dbReference type="RefSeq" id="XP_031911175.1">
    <property type="nucleotide sequence ID" value="XM_032057590.1"/>
</dbReference>
<sequence>MMHPQAPLFKSVTIQILGNGNETARDIRTTQAFWDHIIEKRNASGPMPPTRSCVDKFYHPDQSRSTRTTQGYFRSDDPAYFDAAFFTITAHDAARMDSQQRLLLEVVWECLESAGQTSWEGTDIGCFAGTFGEDWLDISHKDPQHIDKYHVLGTGAFALSNLVSYVNDFLNGVTYVL</sequence>
<dbReference type="GeneID" id="43641800"/>
<gene>
    <name evidence="6" type="ORF">BDV38DRAFT_272974</name>
</gene>
<evidence type="ECO:0000313" key="7">
    <source>
        <dbReference type="Proteomes" id="UP000325672"/>
    </source>
</evidence>
<dbReference type="Pfam" id="PF00109">
    <property type="entry name" value="ketoacyl-synt"/>
    <property type="match status" value="1"/>
</dbReference>
<dbReference type="GO" id="GO:0044550">
    <property type="term" value="P:secondary metabolite biosynthetic process"/>
    <property type="evidence" value="ECO:0007669"/>
    <property type="project" value="TreeGrafter"/>
</dbReference>
<reference evidence="6 7" key="1">
    <citation type="submission" date="2019-04" db="EMBL/GenBank/DDBJ databases">
        <title>Friends and foes A comparative genomics study of 23 Aspergillus species from section Flavi.</title>
        <authorList>
            <consortium name="DOE Joint Genome Institute"/>
            <person name="Kjaerbolling I."/>
            <person name="Vesth T."/>
            <person name="Frisvad J.C."/>
            <person name="Nybo J.L."/>
            <person name="Theobald S."/>
            <person name="Kildgaard S."/>
            <person name="Isbrandt T."/>
            <person name="Kuo A."/>
            <person name="Sato A."/>
            <person name="Lyhne E.K."/>
            <person name="Kogle M.E."/>
            <person name="Wiebenga A."/>
            <person name="Kun R.S."/>
            <person name="Lubbers R.J."/>
            <person name="Makela M.R."/>
            <person name="Barry K."/>
            <person name="Chovatia M."/>
            <person name="Clum A."/>
            <person name="Daum C."/>
            <person name="Haridas S."/>
            <person name="He G."/>
            <person name="LaButti K."/>
            <person name="Lipzen A."/>
            <person name="Mondo S."/>
            <person name="Riley R."/>
            <person name="Salamov A."/>
            <person name="Simmons B.A."/>
            <person name="Magnuson J.K."/>
            <person name="Henrissat B."/>
            <person name="Mortensen U.H."/>
            <person name="Larsen T.O."/>
            <person name="Devries R.P."/>
            <person name="Grigoriev I.V."/>
            <person name="Machida M."/>
            <person name="Baker S.E."/>
            <person name="Andersen M.R."/>
        </authorList>
    </citation>
    <scope>NUCLEOTIDE SEQUENCE [LARGE SCALE GENOMIC DNA]</scope>
    <source>
        <strain evidence="6 7">CBS 117625</strain>
    </source>
</reference>
<dbReference type="Gene3D" id="3.40.47.10">
    <property type="match status" value="1"/>
</dbReference>
<dbReference type="PROSITE" id="PS52004">
    <property type="entry name" value="KS3_2"/>
    <property type="match status" value="1"/>
</dbReference>
<dbReference type="OrthoDB" id="329835at2759"/>
<keyword evidence="4" id="KW-0511">Multifunctional enzyme</keyword>
<dbReference type="SUPFAM" id="SSF53901">
    <property type="entry name" value="Thiolase-like"/>
    <property type="match status" value="1"/>
</dbReference>
<proteinExistence type="predicted"/>
<dbReference type="GO" id="GO:0004312">
    <property type="term" value="F:fatty acid synthase activity"/>
    <property type="evidence" value="ECO:0007669"/>
    <property type="project" value="TreeGrafter"/>
</dbReference>
<evidence type="ECO:0000256" key="4">
    <source>
        <dbReference type="ARBA" id="ARBA00023268"/>
    </source>
</evidence>
<evidence type="ECO:0000256" key="1">
    <source>
        <dbReference type="ARBA" id="ARBA00022450"/>
    </source>
</evidence>
<evidence type="ECO:0000259" key="5">
    <source>
        <dbReference type="PROSITE" id="PS52004"/>
    </source>
</evidence>
<dbReference type="InterPro" id="IPR016039">
    <property type="entry name" value="Thiolase-like"/>
</dbReference>
<dbReference type="InterPro" id="IPR014030">
    <property type="entry name" value="Ketoacyl_synth_N"/>
</dbReference>
<accession>A0A5N6SKA0</accession>
<dbReference type="EMBL" id="ML743596">
    <property type="protein sequence ID" value="KAE8135112.1"/>
    <property type="molecule type" value="Genomic_DNA"/>
</dbReference>
<dbReference type="InterPro" id="IPR050091">
    <property type="entry name" value="PKS_NRPS_Biosynth_Enz"/>
</dbReference>
<dbReference type="AlphaFoldDB" id="A0A5N6SKA0"/>
<protein>
    <submittedName>
        <fullName evidence="6">Beta-ketoacyl synthase</fullName>
    </submittedName>
</protein>
<keyword evidence="7" id="KW-1185">Reference proteome</keyword>
<evidence type="ECO:0000256" key="2">
    <source>
        <dbReference type="ARBA" id="ARBA00022553"/>
    </source>
</evidence>
<dbReference type="SMART" id="SM00825">
    <property type="entry name" value="PKS_KS"/>
    <property type="match status" value="1"/>
</dbReference>
<dbReference type="Proteomes" id="UP000325672">
    <property type="component" value="Unassembled WGS sequence"/>
</dbReference>
<name>A0A5N6SKA0_ASPPS</name>
<dbReference type="GO" id="GO:0006633">
    <property type="term" value="P:fatty acid biosynthetic process"/>
    <property type="evidence" value="ECO:0007669"/>
    <property type="project" value="TreeGrafter"/>
</dbReference>
<keyword evidence="1" id="KW-0596">Phosphopantetheine</keyword>
<keyword evidence="2" id="KW-0597">Phosphoprotein</keyword>
<evidence type="ECO:0000256" key="3">
    <source>
        <dbReference type="ARBA" id="ARBA00022679"/>
    </source>
</evidence>
<keyword evidence="3" id="KW-0808">Transferase</keyword>
<dbReference type="PANTHER" id="PTHR43775">
    <property type="entry name" value="FATTY ACID SYNTHASE"/>
    <property type="match status" value="1"/>
</dbReference>
<organism evidence="6 7">
    <name type="scientific">Aspergillus pseudotamarii</name>
    <dbReference type="NCBI Taxonomy" id="132259"/>
    <lineage>
        <taxon>Eukaryota</taxon>
        <taxon>Fungi</taxon>
        <taxon>Dikarya</taxon>
        <taxon>Ascomycota</taxon>
        <taxon>Pezizomycotina</taxon>
        <taxon>Eurotiomycetes</taxon>
        <taxon>Eurotiomycetidae</taxon>
        <taxon>Eurotiales</taxon>
        <taxon>Aspergillaceae</taxon>
        <taxon>Aspergillus</taxon>
        <taxon>Aspergillus subgen. Circumdati</taxon>
    </lineage>
</organism>